<proteinExistence type="predicted"/>
<organism evidence="1 2">
    <name type="scientific">Paragonimus westermani</name>
    <dbReference type="NCBI Taxonomy" id="34504"/>
    <lineage>
        <taxon>Eukaryota</taxon>
        <taxon>Metazoa</taxon>
        <taxon>Spiralia</taxon>
        <taxon>Lophotrochozoa</taxon>
        <taxon>Platyhelminthes</taxon>
        <taxon>Trematoda</taxon>
        <taxon>Digenea</taxon>
        <taxon>Plagiorchiida</taxon>
        <taxon>Troglotremata</taxon>
        <taxon>Troglotrematidae</taxon>
        <taxon>Paragonimus</taxon>
    </lineage>
</organism>
<dbReference type="AlphaFoldDB" id="A0A5J4NWB5"/>
<dbReference type="Proteomes" id="UP000324629">
    <property type="component" value="Unassembled WGS sequence"/>
</dbReference>
<sequence>MYRYRFDYGTIEKSVKSHGLKRRVYALNDGSTSTDCFLQADANGANFDVDRRHGVLRLGEELDLITSVLQSNGYPRIFIDRHSRQKLPSEKVVTVEKKRVYIELHFRGDFVMHQTAQRLRNSVKRTFNAAELRVLAWTQKLPLPSVKGDQLIGATSHCAYQFVCNCGESYIGRTESCLSSRVKEHLPKWVQKSVLPEAGNVAETRKQPVSSFARHVLATGHAIDPSFAFRTLLRHSNPRFLRFAEAVAIDRLKPSLCVQKQLFVNLTLP</sequence>
<accession>A0A5J4NWB5</accession>
<gene>
    <name evidence="1" type="ORF">DEA37_0004411</name>
</gene>
<evidence type="ECO:0000313" key="1">
    <source>
        <dbReference type="EMBL" id="KAA3679819.1"/>
    </source>
</evidence>
<protein>
    <recommendedName>
        <fullName evidence="3">GIY-YIG domain-containing protein</fullName>
    </recommendedName>
</protein>
<name>A0A5J4NWB5_9TREM</name>
<evidence type="ECO:0000313" key="2">
    <source>
        <dbReference type="Proteomes" id="UP000324629"/>
    </source>
</evidence>
<reference evidence="1 2" key="1">
    <citation type="journal article" date="2019" name="Gigascience">
        <title>Whole-genome sequence of the oriental lung fluke Paragonimus westermani.</title>
        <authorList>
            <person name="Oey H."/>
            <person name="Zakrzewski M."/>
            <person name="Narain K."/>
            <person name="Devi K.R."/>
            <person name="Agatsuma T."/>
            <person name="Nawaratna S."/>
            <person name="Gobert G.N."/>
            <person name="Jones M.K."/>
            <person name="Ragan M.A."/>
            <person name="McManus D.P."/>
            <person name="Krause L."/>
        </authorList>
    </citation>
    <scope>NUCLEOTIDE SEQUENCE [LARGE SCALE GENOMIC DNA]</scope>
    <source>
        <strain evidence="1 2">IND2009</strain>
    </source>
</reference>
<comment type="caution">
    <text evidence="1">The sequence shown here is derived from an EMBL/GenBank/DDBJ whole genome shotgun (WGS) entry which is preliminary data.</text>
</comment>
<evidence type="ECO:0008006" key="3">
    <source>
        <dbReference type="Google" id="ProtNLM"/>
    </source>
</evidence>
<keyword evidence="2" id="KW-1185">Reference proteome</keyword>
<dbReference type="EMBL" id="QNGE01000622">
    <property type="protein sequence ID" value="KAA3679819.1"/>
    <property type="molecule type" value="Genomic_DNA"/>
</dbReference>